<proteinExistence type="inferred from homology"/>
<dbReference type="GO" id="GO:0042910">
    <property type="term" value="F:xenobiotic transmembrane transporter activity"/>
    <property type="evidence" value="ECO:0007669"/>
    <property type="project" value="InterPro"/>
</dbReference>
<evidence type="ECO:0000256" key="2">
    <source>
        <dbReference type="ARBA" id="ARBA00004651"/>
    </source>
</evidence>
<feature type="transmembrane region" description="Helical" evidence="13">
    <location>
        <begin position="12"/>
        <end position="31"/>
    </location>
</feature>
<dbReference type="RefSeq" id="WP_128674006.1">
    <property type="nucleotide sequence ID" value="NZ_CAUQHB010000036.1"/>
</dbReference>
<dbReference type="InterPro" id="IPR050222">
    <property type="entry name" value="MATE_MdtK"/>
</dbReference>
<dbReference type="PIRSF" id="PIRSF006603">
    <property type="entry name" value="DinF"/>
    <property type="match status" value="1"/>
</dbReference>
<feature type="transmembrane region" description="Helical" evidence="13">
    <location>
        <begin position="282"/>
        <end position="300"/>
    </location>
</feature>
<keyword evidence="11 13" id="KW-0472">Membrane</keyword>
<evidence type="ECO:0000256" key="11">
    <source>
        <dbReference type="ARBA" id="ARBA00023136"/>
    </source>
</evidence>
<dbReference type="GO" id="GO:0005886">
    <property type="term" value="C:plasma membrane"/>
    <property type="evidence" value="ECO:0007669"/>
    <property type="project" value="UniProtKB-SubCell"/>
</dbReference>
<evidence type="ECO:0000256" key="8">
    <source>
        <dbReference type="ARBA" id="ARBA00022692"/>
    </source>
</evidence>
<feature type="transmembrane region" description="Helical" evidence="13">
    <location>
        <begin position="312"/>
        <end position="337"/>
    </location>
</feature>
<dbReference type="GO" id="GO:0015297">
    <property type="term" value="F:antiporter activity"/>
    <property type="evidence" value="ECO:0007669"/>
    <property type="project" value="UniProtKB-KW"/>
</dbReference>
<keyword evidence="7" id="KW-1003">Cell membrane</keyword>
<dbReference type="PANTHER" id="PTHR43298">
    <property type="entry name" value="MULTIDRUG RESISTANCE PROTEIN NORM-RELATED"/>
    <property type="match status" value="1"/>
</dbReference>
<feature type="transmembrane region" description="Helical" evidence="13">
    <location>
        <begin position="87"/>
        <end position="108"/>
    </location>
</feature>
<comment type="function">
    <text evidence="1">Multidrug efflux pump.</text>
</comment>
<dbReference type="EMBL" id="RRCO01000002">
    <property type="protein sequence ID" value="RRJ26240.1"/>
    <property type="molecule type" value="Genomic_DNA"/>
</dbReference>
<feature type="transmembrane region" description="Helical" evidence="13">
    <location>
        <begin position="241"/>
        <end position="262"/>
    </location>
</feature>
<feature type="transmembrane region" description="Helical" evidence="13">
    <location>
        <begin position="128"/>
        <end position="148"/>
    </location>
</feature>
<evidence type="ECO:0000313" key="14">
    <source>
        <dbReference type="EMBL" id="RRJ26240.1"/>
    </source>
</evidence>
<keyword evidence="5" id="KW-0813">Transport</keyword>
<comment type="subcellular location">
    <subcellularLocation>
        <location evidence="2">Cell membrane</location>
        <topology evidence="2">Multi-pass membrane protein</topology>
    </subcellularLocation>
</comment>
<feature type="transmembrane region" description="Helical" evidence="13">
    <location>
        <begin position="160"/>
        <end position="181"/>
    </location>
</feature>
<accession>A0A3P3R0R0</accession>
<evidence type="ECO:0000256" key="7">
    <source>
        <dbReference type="ARBA" id="ARBA00022475"/>
    </source>
</evidence>
<evidence type="ECO:0000313" key="15">
    <source>
        <dbReference type="Proteomes" id="UP000272490"/>
    </source>
</evidence>
<evidence type="ECO:0000256" key="6">
    <source>
        <dbReference type="ARBA" id="ARBA00022449"/>
    </source>
</evidence>
<feature type="transmembrane region" description="Helical" evidence="13">
    <location>
        <begin position="357"/>
        <end position="378"/>
    </location>
</feature>
<organism evidence="14 15">
    <name type="scientific">Lachnoanaerobaculum gingivalis</name>
    <dbReference type="NCBI Taxonomy" id="2490855"/>
    <lineage>
        <taxon>Bacteria</taxon>
        <taxon>Bacillati</taxon>
        <taxon>Bacillota</taxon>
        <taxon>Clostridia</taxon>
        <taxon>Lachnospirales</taxon>
        <taxon>Lachnospiraceae</taxon>
        <taxon>Lachnoanaerobaculum</taxon>
    </lineage>
</organism>
<name>A0A3P3R0R0_9FIRM</name>
<evidence type="ECO:0000256" key="4">
    <source>
        <dbReference type="ARBA" id="ARBA00020268"/>
    </source>
</evidence>
<evidence type="ECO:0000256" key="12">
    <source>
        <dbReference type="ARBA" id="ARBA00031636"/>
    </source>
</evidence>
<comment type="similarity">
    <text evidence="3">Belongs to the multi antimicrobial extrusion (MATE) (TC 2.A.66.1) family.</text>
</comment>
<keyword evidence="15" id="KW-1185">Reference proteome</keyword>
<dbReference type="GO" id="GO:0006811">
    <property type="term" value="P:monoatomic ion transport"/>
    <property type="evidence" value="ECO:0007669"/>
    <property type="project" value="UniProtKB-KW"/>
</dbReference>
<dbReference type="InterPro" id="IPR048279">
    <property type="entry name" value="MdtK-like"/>
</dbReference>
<dbReference type="Pfam" id="PF01554">
    <property type="entry name" value="MatE"/>
    <property type="match status" value="2"/>
</dbReference>
<dbReference type="InterPro" id="IPR002528">
    <property type="entry name" value="MATE_fam"/>
</dbReference>
<evidence type="ECO:0000256" key="13">
    <source>
        <dbReference type="SAM" id="Phobius"/>
    </source>
</evidence>
<reference evidence="14 15" key="1">
    <citation type="submission" date="2018-11" db="EMBL/GenBank/DDBJ databases">
        <title>Genome sequencing of Lachnoanaerobaculum sp. KCOM 2030 (= ChDC B114).</title>
        <authorList>
            <person name="Kook J.-K."/>
            <person name="Park S.-N."/>
            <person name="Lim Y.K."/>
        </authorList>
    </citation>
    <scope>NUCLEOTIDE SEQUENCE [LARGE SCALE GENOMIC DNA]</scope>
    <source>
        <strain evidence="14 15">KCOM 2030</strain>
    </source>
</reference>
<evidence type="ECO:0000256" key="10">
    <source>
        <dbReference type="ARBA" id="ARBA00023065"/>
    </source>
</evidence>
<feature type="transmembrane region" description="Helical" evidence="13">
    <location>
        <begin position="187"/>
        <end position="212"/>
    </location>
</feature>
<feature type="transmembrane region" description="Helical" evidence="13">
    <location>
        <begin position="385"/>
        <end position="409"/>
    </location>
</feature>
<keyword evidence="10" id="KW-0406">Ion transport</keyword>
<protein>
    <recommendedName>
        <fullName evidence="4">Probable multidrug resistance protein NorM</fullName>
    </recommendedName>
    <alternativeName>
        <fullName evidence="12">Multidrug-efflux transporter</fullName>
    </alternativeName>
</protein>
<keyword evidence="8 13" id="KW-0812">Transmembrane</keyword>
<dbReference type="AlphaFoldDB" id="A0A3P3R0R0"/>
<dbReference type="NCBIfam" id="TIGR00797">
    <property type="entry name" value="matE"/>
    <property type="match status" value="1"/>
</dbReference>
<dbReference type="OrthoDB" id="9780160at2"/>
<feature type="transmembrane region" description="Helical" evidence="13">
    <location>
        <begin position="415"/>
        <end position="434"/>
    </location>
</feature>
<evidence type="ECO:0000256" key="5">
    <source>
        <dbReference type="ARBA" id="ARBA00022448"/>
    </source>
</evidence>
<evidence type="ECO:0000256" key="3">
    <source>
        <dbReference type="ARBA" id="ARBA00010199"/>
    </source>
</evidence>
<dbReference type="Proteomes" id="UP000272490">
    <property type="component" value="Unassembled WGS sequence"/>
</dbReference>
<keyword evidence="9 13" id="KW-1133">Transmembrane helix</keyword>
<feature type="transmembrane region" description="Helical" evidence="13">
    <location>
        <begin position="53"/>
        <end position="75"/>
    </location>
</feature>
<evidence type="ECO:0000256" key="1">
    <source>
        <dbReference type="ARBA" id="ARBA00003408"/>
    </source>
</evidence>
<evidence type="ECO:0000256" key="9">
    <source>
        <dbReference type="ARBA" id="ARBA00022989"/>
    </source>
</evidence>
<dbReference type="PANTHER" id="PTHR43298:SF2">
    <property type="entry name" value="FMN_FAD EXPORTER YEEO-RELATED"/>
    <property type="match status" value="1"/>
</dbReference>
<sequence>MFEDREYIRRVLYIALPVSFQTFLKMIVNFVDTVMIGKLGETAIAGVGLANKYFFVFILLIFGIESGTGVLASQYWGNNDIKNIRKVLGIGLLLSITGSIIFSSVAFIMPDKLMMIFTESDNAITIGAAYLGVVCISYPFTAATDIYVSIMRAVGEVKVPVISSIFAIIVNIILNYILIFGKFGMPVLGVVGAAVATVAARIFEFLLTIILISIKKSPIICSIAKLNPFSRELISQFGKTALPVIINEFFWGVGTTLFSVAYGRMGDAAIASITISTALQDLLVVSFQGIAIATVIILGNEMGANNLKKAKLYGSYSYVLTFLVGVFASILIMILRIPFVSLYKVSDNVIANVKLCLMVFAFFFPFKAIATVNIVGILRSGGDTLACLFLDLSAVWLIGVPMAFVGGLYFKFPIYTVYAMVLSSEVYKTLVGYIRYKQGKWLKNLAIELTAN</sequence>
<gene>
    <name evidence="14" type="ORF">EHV10_05525</name>
</gene>
<comment type="caution">
    <text evidence="14">The sequence shown here is derived from an EMBL/GenBank/DDBJ whole genome shotgun (WGS) entry which is preliminary data.</text>
</comment>
<keyword evidence="6" id="KW-0050">Antiport</keyword>